<organism evidence="11 12">
    <name type="scientific">Kryptolebias marmoratus</name>
    <name type="common">Mangrove killifish</name>
    <name type="synonym">Rivulus marmoratus</name>
    <dbReference type="NCBI Taxonomy" id="37003"/>
    <lineage>
        <taxon>Eukaryota</taxon>
        <taxon>Metazoa</taxon>
        <taxon>Chordata</taxon>
        <taxon>Craniata</taxon>
        <taxon>Vertebrata</taxon>
        <taxon>Euteleostomi</taxon>
        <taxon>Actinopterygii</taxon>
        <taxon>Neopterygii</taxon>
        <taxon>Teleostei</taxon>
        <taxon>Neoteleostei</taxon>
        <taxon>Acanthomorphata</taxon>
        <taxon>Ovalentaria</taxon>
        <taxon>Atherinomorphae</taxon>
        <taxon>Cyprinodontiformes</taxon>
        <taxon>Rivulidae</taxon>
        <taxon>Kryptolebias</taxon>
    </lineage>
</organism>
<dbReference type="InterPro" id="IPR038129">
    <property type="entry name" value="Nanos_sf"/>
</dbReference>
<protein>
    <submittedName>
        <fullName evidence="11">Serine/arginine repetitive matrix protein 1-like</fullName>
    </submittedName>
</protein>
<dbReference type="Pfam" id="PF05741">
    <property type="entry name" value="zf-nanos"/>
    <property type="match status" value="1"/>
</dbReference>
<evidence type="ECO:0000313" key="12">
    <source>
        <dbReference type="Proteomes" id="UP000264800"/>
    </source>
</evidence>
<comment type="similarity">
    <text evidence="8">Belongs to the nanos family.</text>
</comment>
<keyword evidence="5" id="KW-0862">Zinc</keyword>
<keyword evidence="3" id="KW-0479">Metal-binding</keyword>
<dbReference type="Proteomes" id="UP000264800">
    <property type="component" value="Unplaced"/>
</dbReference>
<name>A0A3Q3AA31_KRYMA</name>
<dbReference type="GO" id="GO:0006417">
    <property type="term" value="P:regulation of translation"/>
    <property type="evidence" value="ECO:0007669"/>
    <property type="project" value="UniProtKB-UniRule"/>
</dbReference>
<reference evidence="11" key="1">
    <citation type="submission" date="2025-08" db="UniProtKB">
        <authorList>
            <consortium name="Ensembl"/>
        </authorList>
    </citation>
    <scope>IDENTIFICATION</scope>
</reference>
<keyword evidence="2" id="KW-0963">Cytoplasm</keyword>
<evidence type="ECO:0000256" key="9">
    <source>
        <dbReference type="SAM" id="MobiDB-lite"/>
    </source>
</evidence>
<dbReference type="InterPro" id="IPR008705">
    <property type="entry name" value="Nanos/Xcar2"/>
</dbReference>
<dbReference type="GO" id="GO:0008270">
    <property type="term" value="F:zinc ion binding"/>
    <property type="evidence" value="ECO:0007669"/>
    <property type="project" value="UniProtKB-KW"/>
</dbReference>
<feature type="domain" description="Nanos-type" evidence="10">
    <location>
        <begin position="63"/>
        <end position="117"/>
    </location>
</feature>
<evidence type="ECO:0000259" key="10">
    <source>
        <dbReference type="PROSITE" id="PS51522"/>
    </source>
</evidence>
<dbReference type="PANTHER" id="PTHR12887">
    <property type="entry name" value="NANOS PROTEIN"/>
    <property type="match status" value="1"/>
</dbReference>
<dbReference type="Gene3D" id="4.10.60.30">
    <property type="entry name" value="Nanos, RNA-binding domain"/>
    <property type="match status" value="1"/>
</dbReference>
<evidence type="ECO:0000313" key="11">
    <source>
        <dbReference type="Ensembl" id="ENSKMAP00000013373.1"/>
    </source>
</evidence>
<evidence type="ECO:0000256" key="3">
    <source>
        <dbReference type="ARBA" id="ARBA00022723"/>
    </source>
</evidence>
<dbReference type="GO" id="GO:0005737">
    <property type="term" value="C:cytoplasm"/>
    <property type="evidence" value="ECO:0007669"/>
    <property type="project" value="UniProtKB-SubCell"/>
</dbReference>
<dbReference type="AlphaFoldDB" id="A0A3Q3AA31"/>
<reference evidence="11" key="2">
    <citation type="submission" date="2025-09" db="UniProtKB">
        <authorList>
            <consortium name="Ensembl"/>
        </authorList>
    </citation>
    <scope>IDENTIFICATION</scope>
</reference>
<evidence type="ECO:0000256" key="4">
    <source>
        <dbReference type="ARBA" id="ARBA00022771"/>
    </source>
</evidence>
<accession>A0A3Q3AA31</accession>
<comment type="subcellular location">
    <subcellularLocation>
        <location evidence="1">Cytoplasm</location>
    </subcellularLocation>
</comment>
<evidence type="ECO:0000256" key="2">
    <source>
        <dbReference type="ARBA" id="ARBA00022490"/>
    </source>
</evidence>
<dbReference type="Ensembl" id="ENSKMAT00000013580.1">
    <property type="protein sequence ID" value="ENSKMAP00000013373.1"/>
    <property type="gene ID" value="ENSKMAG00000010037.1"/>
</dbReference>
<evidence type="ECO:0000256" key="5">
    <source>
        <dbReference type="ARBA" id="ARBA00022833"/>
    </source>
</evidence>
<dbReference type="InterPro" id="IPR024161">
    <property type="entry name" value="Znf_nanos-typ"/>
</dbReference>
<evidence type="ECO:0000256" key="8">
    <source>
        <dbReference type="PROSITE-ProRule" id="PRU00855"/>
    </source>
</evidence>
<dbReference type="GO" id="GO:0003723">
    <property type="term" value="F:RNA binding"/>
    <property type="evidence" value="ECO:0007669"/>
    <property type="project" value="UniProtKB-UniRule"/>
</dbReference>
<dbReference type="GeneTree" id="ENSGT00940000168651"/>
<keyword evidence="12" id="KW-1185">Reference proteome</keyword>
<dbReference type="PROSITE" id="PS51522">
    <property type="entry name" value="ZF_NANOS"/>
    <property type="match status" value="1"/>
</dbReference>
<keyword evidence="4 8" id="KW-0863">Zinc-finger</keyword>
<sequence>MPRGSLDVSGGCFDMWHDYMNLSRLLEQLCGRQEEEEEEVEEPKMDSSSSSSSSGGGEAPADYCRFCRQNGESPRVFRSHALRAGDGTVLCPVLRRYICPICQASGDRAHTRRYCPQKTQPEKRKSAGRKSRKDGKETTPTKRTGTIKESRKRPRGLAETAAADGVWGERNPELSDEAPAGTEHLGSFSGKTFLTFQRVMLLL</sequence>
<keyword evidence="6 8" id="KW-0810">Translation regulation</keyword>
<feature type="region of interest" description="Disordered" evidence="9">
    <location>
        <begin position="110"/>
        <end position="184"/>
    </location>
</feature>
<evidence type="ECO:0000256" key="6">
    <source>
        <dbReference type="ARBA" id="ARBA00022845"/>
    </source>
</evidence>
<proteinExistence type="inferred from homology"/>
<evidence type="ECO:0000256" key="1">
    <source>
        <dbReference type="ARBA" id="ARBA00004496"/>
    </source>
</evidence>
<keyword evidence="7 8" id="KW-0694">RNA-binding</keyword>
<feature type="region of interest" description="Disordered" evidence="9">
    <location>
        <begin position="33"/>
        <end position="58"/>
    </location>
</feature>
<evidence type="ECO:0000256" key="7">
    <source>
        <dbReference type="ARBA" id="ARBA00022884"/>
    </source>
</evidence>